<dbReference type="PROSITE" id="PS50937">
    <property type="entry name" value="HTH_MERR_2"/>
    <property type="match status" value="1"/>
</dbReference>
<dbReference type="Gene3D" id="1.10.1660.10">
    <property type="match status" value="1"/>
</dbReference>
<evidence type="ECO:0000256" key="1">
    <source>
        <dbReference type="ARBA" id="ARBA00023125"/>
    </source>
</evidence>
<dbReference type="AlphaFoldDB" id="A0A087A5U1"/>
<organism evidence="4 5">
    <name type="scientific">Bifidobacterium callitrichos DSM 23973</name>
    <dbReference type="NCBI Taxonomy" id="1437609"/>
    <lineage>
        <taxon>Bacteria</taxon>
        <taxon>Bacillati</taxon>
        <taxon>Actinomycetota</taxon>
        <taxon>Actinomycetes</taxon>
        <taxon>Bifidobacteriales</taxon>
        <taxon>Bifidobacteriaceae</taxon>
        <taxon>Bifidobacterium</taxon>
    </lineage>
</organism>
<feature type="domain" description="HTH merR-type" evidence="3">
    <location>
        <begin position="40"/>
        <end position="109"/>
    </location>
</feature>
<feature type="region of interest" description="Disordered" evidence="2">
    <location>
        <begin position="163"/>
        <end position="198"/>
    </location>
</feature>
<comment type="caution">
    <text evidence="4">The sequence shown here is derived from an EMBL/GenBank/DDBJ whole genome shotgun (WGS) entry which is preliminary data.</text>
</comment>
<evidence type="ECO:0000259" key="3">
    <source>
        <dbReference type="PROSITE" id="PS50937"/>
    </source>
</evidence>
<dbReference type="Pfam" id="PF13411">
    <property type="entry name" value="MerR_1"/>
    <property type="match status" value="1"/>
</dbReference>
<dbReference type="SMART" id="SM00422">
    <property type="entry name" value="HTH_MERR"/>
    <property type="match status" value="1"/>
</dbReference>
<dbReference type="GO" id="GO:0003700">
    <property type="term" value="F:DNA-binding transcription factor activity"/>
    <property type="evidence" value="ECO:0007669"/>
    <property type="project" value="InterPro"/>
</dbReference>
<proteinExistence type="predicted"/>
<dbReference type="GO" id="GO:0003677">
    <property type="term" value="F:DNA binding"/>
    <property type="evidence" value="ECO:0007669"/>
    <property type="project" value="UniProtKB-KW"/>
</dbReference>
<dbReference type="STRING" id="1437609.BCAL_2361"/>
<dbReference type="InterPro" id="IPR047057">
    <property type="entry name" value="MerR_fam"/>
</dbReference>
<dbReference type="InterPro" id="IPR009061">
    <property type="entry name" value="DNA-bd_dom_put_sf"/>
</dbReference>
<dbReference type="InterPro" id="IPR000551">
    <property type="entry name" value="MerR-type_HTH_dom"/>
</dbReference>
<dbReference type="NCBIfam" id="NF047375">
    <property type="entry name" value="HeatShock_HspR"/>
    <property type="match status" value="1"/>
</dbReference>
<evidence type="ECO:0000313" key="4">
    <source>
        <dbReference type="EMBL" id="KFI54141.1"/>
    </source>
</evidence>
<sequence length="198" mass="22227">MARVARELRQLYAMCATAIVLGRADLDGADEAGFDLELPVFTIGQAAEVANIHPQTLRQYDRVGLVVPQRTEGGARRYCLRDIDRLVQAQRMIQTEGINLSGVTRILTLQEENRQLRRQVRRLQTAGEESVFAAGRDGDIVEMQRSNSARMWRRAIRTQMRELPGRPAPRPLRGVAPDAGDAFGYGDSPDDKSLVIWR</sequence>
<name>A0A087A5U1_9BIFI</name>
<dbReference type="EMBL" id="JGYS01000011">
    <property type="protein sequence ID" value="KFI54141.1"/>
    <property type="molecule type" value="Genomic_DNA"/>
</dbReference>
<dbReference type="Proteomes" id="UP000029072">
    <property type="component" value="Unassembled WGS sequence"/>
</dbReference>
<evidence type="ECO:0000313" key="5">
    <source>
        <dbReference type="Proteomes" id="UP000029072"/>
    </source>
</evidence>
<dbReference type="PROSITE" id="PS00552">
    <property type="entry name" value="HTH_MERR_1"/>
    <property type="match status" value="1"/>
</dbReference>
<dbReference type="PANTHER" id="PTHR30204:SF58">
    <property type="entry name" value="HTH-TYPE TRANSCRIPTIONAL REGULATOR YFMP"/>
    <property type="match status" value="1"/>
</dbReference>
<protein>
    <submittedName>
        <fullName evidence="4">MerR family transcriptional regulator</fullName>
    </submittedName>
</protein>
<dbReference type="eggNOG" id="COG0789">
    <property type="taxonomic scope" value="Bacteria"/>
</dbReference>
<dbReference type="PANTHER" id="PTHR30204">
    <property type="entry name" value="REDOX-CYCLING DRUG-SENSING TRANSCRIPTIONAL ACTIVATOR SOXR"/>
    <property type="match status" value="1"/>
</dbReference>
<dbReference type="RefSeq" id="WP_043166131.1">
    <property type="nucleotide sequence ID" value="NZ_JDUV01000009.1"/>
</dbReference>
<reference evidence="4 5" key="1">
    <citation type="submission" date="2014-03" db="EMBL/GenBank/DDBJ databases">
        <title>Genomics of Bifidobacteria.</title>
        <authorList>
            <person name="Ventura M."/>
            <person name="Milani C."/>
            <person name="Lugli G.A."/>
        </authorList>
    </citation>
    <scope>NUCLEOTIDE SEQUENCE [LARGE SCALE GENOMIC DNA]</scope>
    <source>
        <strain evidence="4 5">DSM 23973</strain>
    </source>
</reference>
<dbReference type="SUPFAM" id="SSF46955">
    <property type="entry name" value="Putative DNA-binding domain"/>
    <property type="match status" value="1"/>
</dbReference>
<accession>A0A087A5U1</accession>
<evidence type="ECO:0000256" key="2">
    <source>
        <dbReference type="SAM" id="MobiDB-lite"/>
    </source>
</evidence>
<feature type="compositionally biased region" description="Basic and acidic residues" evidence="2">
    <location>
        <begin position="189"/>
        <end position="198"/>
    </location>
</feature>
<gene>
    <name evidence="4" type="ORF">BCAL_2361</name>
</gene>
<keyword evidence="1" id="KW-0238">DNA-binding</keyword>